<accession>A0A8H7CGQ1</accession>
<keyword evidence="3" id="KW-1185">Reference proteome</keyword>
<organism evidence="2 3">
    <name type="scientific">Mycena venus</name>
    <dbReference type="NCBI Taxonomy" id="2733690"/>
    <lineage>
        <taxon>Eukaryota</taxon>
        <taxon>Fungi</taxon>
        <taxon>Dikarya</taxon>
        <taxon>Basidiomycota</taxon>
        <taxon>Agaricomycotina</taxon>
        <taxon>Agaricomycetes</taxon>
        <taxon>Agaricomycetidae</taxon>
        <taxon>Agaricales</taxon>
        <taxon>Marasmiineae</taxon>
        <taxon>Mycenaceae</taxon>
        <taxon>Mycena</taxon>
    </lineage>
</organism>
<reference evidence="2" key="1">
    <citation type="submission" date="2020-05" db="EMBL/GenBank/DDBJ databases">
        <title>Mycena genomes resolve the evolution of fungal bioluminescence.</title>
        <authorList>
            <person name="Tsai I.J."/>
        </authorList>
    </citation>
    <scope>NUCLEOTIDE SEQUENCE</scope>
    <source>
        <strain evidence="2">CCC161011</strain>
    </source>
</reference>
<dbReference type="AlphaFoldDB" id="A0A8H7CGQ1"/>
<protein>
    <recommendedName>
        <fullName evidence="4">F-box domain-containing protein</fullName>
    </recommendedName>
</protein>
<dbReference type="OrthoDB" id="3063971at2759"/>
<gene>
    <name evidence="2" type="ORF">MVEN_02141500</name>
</gene>
<dbReference type="EMBL" id="JACAZI010000022">
    <property type="protein sequence ID" value="KAF7337044.1"/>
    <property type="molecule type" value="Genomic_DNA"/>
</dbReference>
<keyword evidence="1" id="KW-0175">Coiled coil</keyword>
<evidence type="ECO:0000313" key="3">
    <source>
        <dbReference type="Proteomes" id="UP000620124"/>
    </source>
</evidence>
<evidence type="ECO:0000256" key="1">
    <source>
        <dbReference type="SAM" id="Coils"/>
    </source>
</evidence>
<evidence type="ECO:0008006" key="4">
    <source>
        <dbReference type="Google" id="ProtNLM"/>
    </source>
</evidence>
<sequence>MDTPFKEVLHTNIVPSEIDCQHILELLVAPRKEVVELTGEIERLQVMLEQLRAKRDHLNDFIDAHLAFISPARRLPEDVMVEIFTACLPSERNAIMSGAEAPLLLCHVSRAWRNLALSTPRLWASLHIVAPGDYGKCLQINQIVDIWLSRSGALPLSISLVHSWTCTTEATFSMIIKTLTRYSARWNRMRFKFDFYAGLRPLTALSLVDVPILEAFVLEGFQREHDQVINWGVIPFLGTTSLRSFTLKRVGNSFSAFLLPWNRLRCLFLGHDPASWLTAAEGLELLRRCPNLEKCTLPFGSSPQNPSLPLLACRMEHLRQLSVVDMFCATYEFFKSLDLPSLQSLEFKSKNVQTFPFMPLLTPTNHLQPNTPLIHIPVLLFTLQSRIPTSNTPATPLLTPSDHAQSRPIIFRMAPPSLNSADDVHRLNPNAPQMTAVPLLTPFNDRLGPNAAASLSIPTNHVQRLSLNIPTVTAEVMIACLRLVPGLRELFICHDPFSFSQASAFWTSLIPTAQNLDVLCPELKIAEFVQFSVTHDSTLLEFIRSRTGSDFAHIARLSRVHIQFKRPMYFDVVPALHDAIANGLDLSLRYEHPLPSRYSPSEEIAAHSTGEVLSDYWHTSE</sequence>
<name>A0A8H7CGQ1_9AGAR</name>
<evidence type="ECO:0000313" key="2">
    <source>
        <dbReference type="EMBL" id="KAF7337044.1"/>
    </source>
</evidence>
<proteinExistence type="predicted"/>
<feature type="coiled-coil region" evidence="1">
    <location>
        <begin position="34"/>
        <end position="61"/>
    </location>
</feature>
<dbReference type="Proteomes" id="UP000620124">
    <property type="component" value="Unassembled WGS sequence"/>
</dbReference>
<comment type="caution">
    <text evidence="2">The sequence shown here is derived from an EMBL/GenBank/DDBJ whole genome shotgun (WGS) entry which is preliminary data.</text>
</comment>